<keyword evidence="3 10" id="KW-0812">Transmembrane</keyword>
<keyword evidence="5" id="KW-1278">Translocase</keyword>
<evidence type="ECO:0000256" key="5">
    <source>
        <dbReference type="ARBA" id="ARBA00022967"/>
    </source>
</evidence>
<dbReference type="InterPro" id="IPR008250">
    <property type="entry name" value="ATPase_P-typ_transduc_dom_A_sf"/>
</dbReference>
<dbReference type="Gene3D" id="3.40.50.1000">
    <property type="entry name" value="HAD superfamily/HAD-like"/>
    <property type="match status" value="1"/>
</dbReference>
<dbReference type="SUPFAM" id="SSF81653">
    <property type="entry name" value="Calcium ATPase, transduction domain A"/>
    <property type="match status" value="1"/>
</dbReference>
<dbReference type="InterPro" id="IPR018303">
    <property type="entry name" value="ATPase_P-typ_P_site"/>
</dbReference>
<dbReference type="PRINTS" id="PR00119">
    <property type="entry name" value="CATATPASE"/>
</dbReference>
<evidence type="ECO:0000256" key="8">
    <source>
        <dbReference type="ARBA" id="ARBA00039097"/>
    </source>
</evidence>
<dbReference type="InterPro" id="IPR001757">
    <property type="entry name" value="P_typ_ATPase"/>
</dbReference>
<protein>
    <recommendedName>
        <fullName evidence="8">P-type Zn(2+) transporter</fullName>
        <ecNumber evidence="8">7.2.2.12</ecNumber>
    </recommendedName>
</protein>
<evidence type="ECO:0000256" key="1">
    <source>
        <dbReference type="ARBA" id="ARBA00004370"/>
    </source>
</evidence>
<keyword evidence="13" id="KW-1185">Reference proteome</keyword>
<evidence type="ECO:0000256" key="4">
    <source>
        <dbReference type="ARBA" id="ARBA00022723"/>
    </source>
</evidence>
<dbReference type="PROSITE" id="PS00154">
    <property type="entry name" value="ATPASE_E1_E2"/>
    <property type="match status" value="1"/>
</dbReference>
<dbReference type="InterPro" id="IPR027256">
    <property type="entry name" value="P-typ_ATPase_IB"/>
</dbReference>
<evidence type="ECO:0000256" key="2">
    <source>
        <dbReference type="ARBA" id="ARBA00006024"/>
    </source>
</evidence>
<dbReference type="InterPro" id="IPR059000">
    <property type="entry name" value="ATPase_P-type_domA"/>
</dbReference>
<evidence type="ECO:0000313" key="12">
    <source>
        <dbReference type="EMBL" id="MBW9062322.1"/>
    </source>
</evidence>
<dbReference type="EMBL" id="JAEUAO010000001">
    <property type="protein sequence ID" value="MBW9062322.1"/>
    <property type="molecule type" value="Genomic_DNA"/>
</dbReference>
<proteinExistence type="inferred from homology"/>
<dbReference type="Pfam" id="PF00122">
    <property type="entry name" value="E1-E2_ATPase"/>
    <property type="match status" value="1"/>
</dbReference>
<dbReference type="InterPro" id="IPR036412">
    <property type="entry name" value="HAD-like_sf"/>
</dbReference>
<comment type="catalytic activity">
    <reaction evidence="9">
        <text>Zn(2+)(in) + ATP + H2O = Zn(2+)(out) + ADP + phosphate + H(+)</text>
        <dbReference type="Rhea" id="RHEA:20621"/>
        <dbReference type="ChEBI" id="CHEBI:15377"/>
        <dbReference type="ChEBI" id="CHEBI:15378"/>
        <dbReference type="ChEBI" id="CHEBI:29105"/>
        <dbReference type="ChEBI" id="CHEBI:30616"/>
        <dbReference type="ChEBI" id="CHEBI:43474"/>
        <dbReference type="ChEBI" id="CHEBI:456216"/>
        <dbReference type="EC" id="7.2.2.12"/>
    </reaction>
</comment>
<dbReference type="SFLD" id="SFLDG00002">
    <property type="entry name" value="C1.7:_P-type_atpase_like"/>
    <property type="match status" value="1"/>
</dbReference>
<comment type="similarity">
    <text evidence="2 10">Belongs to the cation transport ATPase (P-type) (TC 3.A.3) family. Type IB subfamily.</text>
</comment>
<dbReference type="NCBIfam" id="TIGR01494">
    <property type="entry name" value="ATPase_P-type"/>
    <property type="match status" value="1"/>
</dbReference>
<dbReference type="Gene3D" id="2.70.150.10">
    <property type="entry name" value="Calcium-transporting ATPase, cytoplasmic transduction domain A"/>
    <property type="match status" value="1"/>
</dbReference>
<feature type="transmembrane region" description="Helical" evidence="10">
    <location>
        <begin position="221"/>
        <end position="240"/>
    </location>
</feature>
<dbReference type="Proteomes" id="UP000757604">
    <property type="component" value="Unassembled WGS sequence"/>
</dbReference>
<dbReference type="InterPro" id="IPR051014">
    <property type="entry name" value="Cation_Transport_ATPase_IB"/>
</dbReference>
<sequence length="598" mass="61329">MVAVALIGLVGGFALHVMNMPSSSRLLWGCATVPILAALLVTAGNSLFRGDFGLDLIAALSMTVALAFGETLAANVVALMYAGGQMLEAFASGRAAKEMTALLGRVPKRAIRYSGDRLEEVPISSLVPGDRLLVRQGEVIPVDGSIVSGSALLDQSALTGESLPVARGPRDEVLSGSTSLGHAFDMHVLRPAAESTYAGIVRLVEAAQKSKAPMARLADRYAVVFLFVTIGLSVAAWLLSGEPRRALAVLVVATPCPLILAVPIALVSGLSRSAKIGVLIKGGDVLETLSRVRVAVFDKTGTLTFGAAEIVEIHAAAWISKVELLRLAASLDQASNHVMAAALVAAAAKRGLPLSSPANVREEAGAGLEGLVDGRKVVIGGSGYVAANSRKGDPRSFRSDGKPGQMVVAVAIDGIVAGTIIMADQVRTDASTAVARFREAGITKIILATGDRLDVASVISDGLEIDQVLADLTPEQKVGAVFAARRSGPVMMVGDGVNDAPALASADVGVAMGARGAAASSEAAGVVLLVDRLTPLAQALAISHRTLAIARQSVIAGLGLSLAAMSLAAFGYLPPVQGALLQEIIDLAVILNAMRALR</sequence>
<dbReference type="Gene3D" id="3.40.1110.10">
    <property type="entry name" value="Calcium-transporting ATPase, cytoplasmic domain N"/>
    <property type="match status" value="1"/>
</dbReference>
<dbReference type="Pfam" id="PF00702">
    <property type="entry name" value="Hydrolase"/>
    <property type="match status" value="1"/>
</dbReference>
<dbReference type="PANTHER" id="PTHR48085:SF5">
    <property type="entry name" value="CADMIUM_ZINC-TRANSPORTING ATPASE HMA4-RELATED"/>
    <property type="match status" value="1"/>
</dbReference>
<reference evidence="12 13" key="1">
    <citation type="journal article" date="2021" name="MBio">
        <title>Poor Competitiveness of Bradyrhizobium in Pigeon Pea Root Colonization in Indian Soils.</title>
        <authorList>
            <person name="Chalasani D."/>
            <person name="Basu A."/>
            <person name="Pullabhotla S.V.S.R.N."/>
            <person name="Jorrin B."/>
            <person name="Neal A.L."/>
            <person name="Poole P.S."/>
            <person name="Podile A.R."/>
            <person name="Tkacz A."/>
        </authorList>
    </citation>
    <scope>NUCLEOTIDE SEQUENCE [LARGE SCALE GENOMIC DNA]</scope>
    <source>
        <strain evidence="12 13">HU44</strain>
    </source>
</reference>
<comment type="subcellular location">
    <subcellularLocation>
        <location evidence="10">Cell membrane</location>
    </subcellularLocation>
    <subcellularLocation>
        <location evidence="1">Membrane</location>
    </subcellularLocation>
</comment>
<dbReference type="InterPro" id="IPR044492">
    <property type="entry name" value="P_typ_ATPase_HD_dom"/>
</dbReference>
<name>A0ABS7H535_9HYPH</name>
<comment type="caution">
    <text evidence="12">The sequence shown here is derived from an EMBL/GenBank/DDBJ whole genome shotgun (WGS) entry which is preliminary data.</text>
</comment>
<feature type="transmembrane region" description="Helical" evidence="10">
    <location>
        <begin position="56"/>
        <end position="82"/>
    </location>
</feature>
<dbReference type="SFLD" id="SFLDF00027">
    <property type="entry name" value="p-type_atpase"/>
    <property type="match status" value="1"/>
</dbReference>
<accession>A0ABS7H535</accession>
<keyword evidence="10" id="KW-0067">ATP-binding</keyword>
<dbReference type="InterPro" id="IPR023214">
    <property type="entry name" value="HAD_sf"/>
</dbReference>
<dbReference type="InterPro" id="IPR023298">
    <property type="entry name" value="ATPase_P-typ_TM_dom_sf"/>
</dbReference>
<dbReference type="EC" id="7.2.2.12" evidence="8"/>
<dbReference type="PANTHER" id="PTHR48085">
    <property type="entry name" value="CADMIUM/ZINC-TRANSPORTING ATPASE HMA2-RELATED"/>
    <property type="match status" value="1"/>
</dbReference>
<evidence type="ECO:0000256" key="3">
    <source>
        <dbReference type="ARBA" id="ARBA00022692"/>
    </source>
</evidence>
<keyword evidence="10" id="KW-1003">Cell membrane</keyword>
<evidence type="ECO:0000256" key="9">
    <source>
        <dbReference type="ARBA" id="ARBA00047308"/>
    </source>
</evidence>
<feature type="domain" description="P-type ATPase A" evidence="11">
    <location>
        <begin position="107"/>
        <end position="205"/>
    </location>
</feature>
<dbReference type="SUPFAM" id="SSF81665">
    <property type="entry name" value="Calcium ATPase, transmembrane domain M"/>
    <property type="match status" value="1"/>
</dbReference>
<dbReference type="NCBIfam" id="TIGR01525">
    <property type="entry name" value="ATPase-IB_hvy"/>
    <property type="match status" value="1"/>
</dbReference>
<feature type="transmembrane region" description="Helical" evidence="10">
    <location>
        <begin position="26"/>
        <end position="44"/>
    </location>
</feature>
<dbReference type="SUPFAM" id="SSF56784">
    <property type="entry name" value="HAD-like"/>
    <property type="match status" value="1"/>
</dbReference>
<keyword evidence="7 10" id="KW-0472">Membrane</keyword>
<organism evidence="12 13">
    <name type="scientific">Rhizobium herbae</name>
    <dbReference type="NCBI Taxonomy" id="508661"/>
    <lineage>
        <taxon>Bacteria</taxon>
        <taxon>Pseudomonadati</taxon>
        <taxon>Pseudomonadota</taxon>
        <taxon>Alphaproteobacteria</taxon>
        <taxon>Hyphomicrobiales</taxon>
        <taxon>Rhizobiaceae</taxon>
        <taxon>Rhizobium/Agrobacterium group</taxon>
        <taxon>Rhizobium</taxon>
    </lineage>
</organism>
<evidence type="ECO:0000256" key="6">
    <source>
        <dbReference type="ARBA" id="ARBA00022989"/>
    </source>
</evidence>
<evidence type="ECO:0000256" key="10">
    <source>
        <dbReference type="RuleBase" id="RU362081"/>
    </source>
</evidence>
<evidence type="ECO:0000313" key="13">
    <source>
        <dbReference type="Proteomes" id="UP000757604"/>
    </source>
</evidence>
<dbReference type="InterPro" id="IPR023299">
    <property type="entry name" value="ATPase_P-typ_cyto_dom_N"/>
</dbReference>
<feature type="transmembrane region" description="Helical" evidence="10">
    <location>
        <begin position="554"/>
        <end position="573"/>
    </location>
</feature>
<keyword evidence="4 10" id="KW-0479">Metal-binding</keyword>
<dbReference type="SFLD" id="SFLDS00003">
    <property type="entry name" value="Haloacid_Dehalogenase"/>
    <property type="match status" value="1"/>
</dbReference>
<gene>
    <name evidence="12" type="ORF">JNB71_03225</name>
</gene>
<keyword evidence="10" id="KW-0547">Nucleotide-binding</keyword>
<evidence type="ECO:0000256" key="7">
    <source>
        <dbReference type="ARBA" id="ARBA00023136"/>
    </source>
</evidence>
<evidence type="ECO:0000259" key="11">
    <source>
        <dbReference type="Pfam" id="PF00122"/>
    </source>
</evidence>
<keyword evidence="6 10" id="KW-1133">Transmembrane helix</keyword>
<feature type="transmembrane region" description="Helical" evidence="10">
    <location>
        <begin position="246"/>
        <end position="267"/>
    </location>
</feature>